<reference evidence="4 5" key="1">
    <citation type="journal article" date="2019" name="Int. J. Syst. Evol. Microbiol.">
        <title>The Global Catalogue of Microorganisms (GCM) 10K type strain sequencing project: providing services to taxonomists for standard genome sequencing and annotation.</title>
        <authorList>
            <consortium name="The Broad Institute Genomics Platform"/>
            <consortium name="The Broad Institute Genome Sequencing Center for Infectious Disease"/>
            <person name="Wu L."/>
            <person name="Ma J."/>
        </authorList>
    </citation>
    <scope>NUCLEOTIDE SEQUENCE [LARGE SCALE GENOMIC DNA]</scope>
    <source>
        <strain evidence="4 5">JCM 11136</strain>
    </source>
</reference>
<dbReference type="PROSITE" id="PS51318">
    <property type="entry name" value="TAT"/>
    <property type="match status" value="1"/>
</dbReference>
<accession>A0ABN1NP94</accession>
<comment type="caution">
    <text evidence="4">The sequence shown here is derived from an EMBL/GenBank/DDBJ whole genome shotgun (WGS) entry which is preliminary data.</text>
</comment>
<feature type="region of interest" description="Disordered" evidence="1">
    <location>
        <begin position="732"/>
        <end position="753"/>
    </location>
</feature>
<proteinExistence type="predicted"/>
<dbReference type="InterPro" id="IPR012341">
    <property type="entry name" value="6hp_glycosidase-like_sf"/>
</dbReference>
<gene>
    <name evidence="4" type="ORF">GCM10009560_06330</name>
</gene>
<dbReference type="Pfam" id="PF21307">
    <property type="entry name" value="Glyco_hydro_95_C"/>
    <property type="match status" value="1"/>
</dbReference>
<dbReference type="SUPFAM" id="SSF48208">
    <property type="entry name" value="Six-hairpin glycosidases"/>
    <property type="match status" value="1"/>
</dbReference>
<dbReference type="Pfam" id="PF22124">
    <property type="entry name" value="Glyco_hydro_95_cat"/>
    <property type="match status" value="1"/>
</dbReference>
<dbReference type="InterPro" id="IPR049053">
    <property type="entry name" value="AFCA-like_C"/>
</dbReference>
<name>A0ABN1NP94_9ACTN</name>
<evidence type="ECO:0000313" key="5">
    <source>
        <dbReference type="Proteomes" id="UP001501578"/>
    </source>
</evidence>
<keyword evidence="5" id="KW-1185">Reference proteome</keyword>
<evidence type="ECO:0000313" key="4">
    <source>
        <dbReference type="EMBL" id="GAA0913767.1"/>
    </source>
</evidence>
<dbReference type="Proteomes" id="UP001501578">
    <property type="component" value="Unassembled WGS sequence"/>
</dbReference>
<evidence type="ECO:0000259" key="3">
    <source>
        <dbReference type="Pfam" id="PF22124"/>
    </source>
</evidence>
<organism evidence="4 5">
    <name type="scientific">Nonomuraea longicatena</name>
    <dbReference type="NCBI Taxonomy" id="83682"/>
    <lineage>
        <taxon>Bacteria</taxon>
        <taxon>Bacillati</taxon>
        <taxon>Actinomycetota</taxon>
        <taxon>Actinomycetes</taxon>
        <taxon>Streptosporangiales</taxon>
        <taxon>Streptosporangiaceae</taxon>
        <taxon>Nonomuraea</taxon>
    </lineage>
</organism>
<feature type="domain" description="Alpha fucosidase A-like C-terminal" evidence="2">
    <location>
        <begin position="634"/>
        <end position="702"/>
    </location>
</feature>
<evidence type="ECO:0000256" key="1">
    <source>
        <dbReference type="SAM" id="MobiDB-lite"/>
    </source>
</evidence>
<sequence length="753" mass="84208">MNLWKDHCQMTGISRRSFVVGAGAAVTASSPVAWARAPHDREDVHSTVLRDAAMVWKRLPGGWTEAPFLGNGFLAAHVYHVGGEGRVLRFMINHGHVQDQRGQWEAAIGYSRLGVGYFTLTFAGSITGVDWTLDLENAELSGTVTTTQGGARFTALILGHRDVMLVSTEPSAGEEAMAWAFVPLPSATTRQQRRPPDYTANPDPAIAPGHVEQPMHAGGGYTTAWKEVRHGGRRLLAATIVYGYPDSTGRDRAIETVTDVLRRPPDAHVAAHRLWWRRFYRRSLVSVPDKKVQRFYWIQLYKLACCARDDAPVVPVFGPWFPERGNNWTQIWWNTNVQVTYPVANGSNHCELDAITPAFRRYHRNLEGNIWPELRDGDTYALCHPGDWQLRSGPRYVGRPGLNPNDHTGNLVWALHNVWVAYRHHMDDTVLRDVLHPVLGRAVNYYARFLTEGTDGLLHLPTTRSPELANAADCTYDLSLLRWGVTALIDAAARLRVDEPRLAQWRDIKARLVPYHEDGNGVMIGAGVPFAESHRHFSHLLWLYPLQEKLERRTFEHWASMQARWHGYSYAAASSMETLFGNAEQALWHLRFFVDGNIQDNCQLTPNTMYREGTGFAIESPISAAQSLLDMLVQSHGGVVKVFPAVSATWAEACVRGLRTQGAFVLDASRAGGRTQWIRIHSEAGEPLVLRHGIEGEIEVRDEDGGRLPYRGAGTITVPLRRGRTAIVSRPGVRPDRARDVPANEQVPPWGLP</sequence>
<feature type="compositionally biased region" description="Basic and acidic residues" evidence="1">
    <location>
        <begin position="733"/>
        <end position="742"/>
    </location>
</feature>
<dbReference type="EMBL" id="BAAAHQ010000001">
    <property type="protein sequence ID" value="GAA0913767.1"/>
    <property type="molecule type" value="Genomic_DNA"/>
</dbReference>
<dbReference type="PANTHER" id="PTHR31084">
    <property type="entry name" value="ALPHA-L-FUCOSIDASE 2"/>
    <property type="match status" value="1"/>
</dbReference>
<evidence type="ECO:0008006" key="6">
    <source>
        <dbReference type="Google" id="ProtNLM"/>
    </source>
</evidence>
<dbReference type="PANTHER" id="PTHR31084:SF0">
    <property type="entry name" value="ALPHA-L-FUCOSIDASE 2"/>
    <property type="match status" value="1"/>
</dbReference>
<protein>
    <recommendedName>
        <fullName evidence="6">Tat pathway signal sequence domain protein</fullName>
    </recommendedName>
</protein>
<dbReference type="InterPro" id="IPR008928">
    <property type="entry name" value="6-hairpin_glycosidase_sf"/>
</dbReference>
<dbReference type="InterPro" id="IPR054363">
    <property type="entry name" value="GH95_cat"/>
</dbReference>
<dbReference type="InterPro" id="IPR006311">
    <property type="entry name" value="TAT_signal"/>
</dbReference>
<dbReference type="Gene3D" id="1.50.10.10">
    <property type="match status" value="1"/>
</dbReference>
<feature type="domain" description="Glycosyl hydrolase family 95 catalytic" evidence="3">
    <location>
        <begin position="301"/>
        <end position="632"/>
    </location>
</feature>
<evidence type="ECO:0000259" key="2">
    <source>
        <dbReference type="Pfam" id="PF21307"/>
    </source>
</evidence>